<keyword evidence="1" id="KW-1133">Transmembrane helix</keyword>
<dbReference type="EMBL" id="PVYX01000002">
    <property type="protein sequence ID" value="PRX55114.1"/>
    <property type="molecule type" value="Genomic_DNA"/>
</dbReference>
<organism evidence="2 3">
    <name type="scientific">Flagellimonas meridianipacifica</name>
    <dbReference type="NCBI Taxonomy" id="1080225"/>
    <lineage>
        <taxon>Bacteria</taxon>
        <taxon>Pseudomonadati</taxon>
        <taxon>Bacteroidota</taxon>
        <taxon>Flavobacteriia</taxon>
        <taxon>Flavobacteriales</taxon>
        <taxon>Flavobacteriaceae</taxon>
        <taxon>Flagellimonas</taxon>
    </lineage>
</organism>
<accession>A0A2T0MC83</accession>
<keyword evidence="1" id="KW-0472">Membrane</keyword>
<proteinExistence type="predicted"/>
<evidence type="ECO:0000313" key="2">
    <source>
        <dbReference type="EMBL" id="PRX55114.1"/>
    </source>
</evidence>
<dbReference type="OrthoDB" id="6400719at2"/>
<protein>
    <recommendedName>
        <fullName evidence="4">DUF4870 domain-containing protein</fullName>
    </recommendedName>
</protein>
<sequence>MTTEKEGRTTASVAYLTIVGSLIALTMNMEPKNTFARFHIRQAFGIHLLYHGLAIVLTFAGIVQVSFWLFIAYIILALYGMLGALNQQRQSIPVIGPYFQKWFTFIS</sequence>
<evidence type="ECO:0008006" key="4">
    <source>
        <dbReference type="Google" id="ProtNLM"/>
    </source>
</evidence>
<dbReference type="RefSeq" id="WP_106146740.1">
    <property type="nucleotide sequence ID" value="NZ_PVYX01000002.1"/>
</dbReference>
<dbReference type="AlphaFoldDB" id="A0A2T0MC83"/>
<evidence type="ECO:0000313" key="3">
    <source>
        <dbReference type="Proteomes" id="UP000237640"/>
    </source>
</evidence>
<comment type="caution">
    <text evidence="2">The sequence shown here is derived from an EMBL/GenBank/DDBJ whole genome shotgun (WGS) entry which is preliminary data.</text>
</comment>
<reference evidence="2 3" key="1">
    <citation type="submission" date="2018-03" db="EMBL/GenBank/DDBJ databases">
        <title>Genomic Encyclopedia of Archaeal and Bacterial Type Strains, Phase II (KMG-II): from individual species to whole genera.</title>
        <authorList>
            <person name="Goeker M."/>
        </authorList>
    </citation>
    <scope>NUCLEOTIDE SEQUENCE [LARGE SCALE GENOMIC DNA]</scope>
    <source>
        <strain evidence="2 3">DSM 25027</strain>
    </source>
</reference>
<gene>
    <name evidence="2" type="ORF">CLV81_3520</name>
</gene>
<name>A0A2T0MC83_9FLAO</name>
<evidence type="ECO:0000256" key="1">
    <source>
        <dbReference type="SAM" id="Phobius"/>
    </source>
</evidence>
<feature type="transmembrane region" description="Helical" evidence="1">
    <location>
        <begin position="12"/>
        <end position="29"/>
    </location>
</feature>
<dbReference type="Proteomes" id="UP000237640">
    <property type="component" value="Unassembled WGS sequence"/>
</dbReference>
<keyword evidence="3" id="KW-1185">Reference proteome</keyword>
<keyword evidence="1" id="KW-0812">Transmembrane</keyword>
<feature type="transmembrane region" description="Helical" evidence="1">
    <location>
        <begin position="49"/>
        <end position="82"/>
    </location>
</feature>